<dbReference type="RefSeq" id="WP_219317605.1">
    <property type="nucleotide sequence ID" value="NZ_JAHWYN010000009.1"/>
</dbReference>
<evidence type="ECO:0000313" key="1">
    <source>
        <dbReference type="EMBL" id="MBW4361122.1"/>
    </source>
</evidence>
<proteinExistence type="predicted"/>
<reference evidence="1 2" key="1">
    <citation type="submission" date="2021-07" db="EMBL/GenBank/DDBJ databases">
        <title>Flavobacterium sp. nov. isolated from sediment on the Taihu Lake.</title>
        <authorList>
            <person name="Qu J.-H."/>
        </authorList>
    </citation>
    <scope>NUCLEOTIDE SEQUENCE [LARGE SCALE GENOMIC DNA]</scope>
    <source>
        <strain evidence="1 2">NAS39</strain>
    </source>
</reference>
<organism evidence="1 2">
    <name type="scientific">Flavobacterium taihuense</name>
    <dbReference type="NCBI Taxonomy" id="2857508"/>
    <lineage>
        <taxon>Bacteria</taxon>
        <taxon>Pseudomonadati</taxon>
        <taxon>Bacteroidota</taxon>
        <taxon>Flavobacteriia</taxon>
        <taxon>Flavobacteriales</taxon>
        <taxon>Flavobacteriaceae</taxon>
        <taxon>Flavobacterium</taxon>
    </lineage>
</organism>
<comment type="caution">
    <text evidence="1">The sequence shown here is derived from an EMBL/GenBank/DDBJ whole genome shotgun (WGS) entry which is preliminary data.</text>
</comment>
<name>A0ABS6XWV0_9FLAO</name>
<gene>
    <name evidence="1" type="ORF">KZH69_11560</name>
</gene>
<accession>A0ABS6XWV0</accession>
<evidence type="ECO:0000313" key="2">
    <source>
        <dbReference type="Proteomes" id="UP000812031"/>
    </source>
</evidence>
<protein>
    <recommendedName>
        <fullName evidence="3">DUF1574 domain-containing protein</fullName>
    </recommendedName>
</protein>
<sequence length="304" mass="34816">MNIFVRKVIGFLLPVFGFIVLAILLPATPRATKSLLFSSIKKDSLLKYTKSPRIIFVGGSNLSFGLNSQLIKDSLRKNPINTAIHASLTLKFMLDNSIKFVKKGDVVVLVPEYSHFYSDYDRGSEELLRIIFDVNLSKISLLSSKQLFNIIPYMPKLAITKLKPSEYLNIIDSKVYSVNSFNDYGDTFSHWGMKRENFKSKAVKGEYNTVVLENIKAYALEIEKKGAQLFVSFPGYQDVSFMKSINSIHRVEMEYRKNDFIVLGTAERYKIPDAMMFNTPYHLNKDGVDYRTQLLIEDLKKVLQ</sequence>
<dbReference type="EMBL" id="JAHWYN010000009">
    <property type="protein sequence ID" value="MBW4361122.1"/>
    <property type="molecule type" value="Genomic_DNA"/>
</dbReference>
<dbReference type="Proteomes" id="UP000812031">
    <property type="component" value="Unassembled WGS sequence"/>
</dbReference>
<evidence type="ECO:0008006" key="3">
    <source>
        <dbReference type="Google" id="ProtNLM"/>
    </source>
</evidence>
<keyword evidence="2" id="KW-1185">Reference proteome</keyword>